<evidence type="ECO:0000256" key="2">
    <source>
        <dbReference type="ARBA" id="ARBA00022448"/>
    </source>
</evidence>
<evidence type="ECO:0000256" key="3">
    <source>
        <dbReference type="ARBA" id="ARBA00022692"/>
    </source>
</evidence>
<evidence type="ECO:0000256" key="7">
    <source>
        <dbReference type="ARBA" id="ARBA00023173"/>
    </source>
</evidence>
<keyword evidence="3 10" id="KW-0812">Transmembrane</keyword>
<evidence type="ECO:0000256" key="4">
    <source>
        <dbReference type="ARBA" id="ARBA00022989"/>
    </source>
</evidence>
<dbReference type="CDD" id="cd00400">
    <property type="entry name" value="Voltage_gated_ClC"/>
    <property type="match status" value="1"/>
</dbReference>
<feature type="transmembrane region" description="Helical" evidence="10">
    <location>
        <begin position="108"/>
        <end position="130"/>
    </location>
</feature>
<feature type="transmembrane region" description="Helical" evidence="10">
    <location>
        <begin position="365"/>
        <end position="390"/>
    </location>
</feature>
<proteinExistence type="predicted"/>
<gene>
    <name evidence="11" type="ORF">ACFSJ3_10325</name>
</gene>
<evidence type="ECO:0000313" key="11">
    <source>
        <dbReference type="EMBL" id="MFD2096379.1"/>
    </source>
</evidence>
<evidence type="ECO:0000256" key="10">
    <source>
        <dbReference type="SAM" id="Phobius"/>
    </source>
</evidence>
<dbReference type="RefSeq" id="WP_345339239.1">
    <property type="nucleotide sequence ID" value="NZ_BAABLI010000008.1"/>
</dbReference>
<protein>
    <submittedName>
        <fullName evidence="11">Chloride channel protein</fullName>
    </submittedName>
</protein>
<accession>A0ABW4XQS1</accession>
<evidence type="ECO:0000256" key="5">
    <source>
        <dbReference type="ARBA" id="ARBA00023065"/>
    </source>
</evidence>
<dbReference type="Pfam" id="PF00654">
    <property type="entry name" value="Voltage_CLC"/>
    <property type="match status" value="1"/>
</dbReference>
<dbReference type="EMBL" id="JBHUHT010000012">
    <property type="protein sequence ID" value="MFD2096379.1"/>
    <property type="molecule type" value="Genomic_DNA"/>
</dbReference>
<feature type="transmembrane region" description="Helical" evidence="10">
    <location>
        <begin position="21"/>
        <end position="45"/>
    </location>
</feature>
<feature type="transmembrane region" description="Helical" evidence="10">
    <location>
        <begin position="65"/>
        <end position="87"/>
    </location>
</feature>
<feature type="transmembrane region" description="Helical" evidence="10">
    <location>
        <begin position="333"/>
        <end position="353"/>
    </location>
</feature>
<comment type="subcellular location">
    <subcellularLocation>
        <location evidence="1">Membrane</location>
        <topology evidence="1">Multi-pass membrane protein</topology>
    </subcellularLocation>
</comment>
<keyword evidence="7" id="KW-0869">Chloride channel</keyword>
<evidence type="ECO:0000256" key="1">
    <source>
        <dbReference type="ARBA" id="ARBA00004141"/>
    </source>
</evidence>
<keyword evidence="2" id="KW-0813">Transport</keyword>
<feature type="transmembrane region" description="Helical" evidence="10">
    <location>
        <begin position="160"/>
        <end position="184"/>
    </location>
</feature>
<dbReference type="InterPro" id="IPR014743">
    <property type="entry name" value="Cl-channel_core"/>
</dbReference>
<keyword evidence="4 10" id="KW-1133">Transmembrane helix</keyword>
<feature type="transmembrane region" description="Helical" evidence="10">
    <location>
        <begin position="196"/>
        <end position="215"/>
    </location>
</feature>
<dbReference type="PANTHER" id="PTHR43427">
    <property type="entry name" value="CHLORIDE CHANNEL PROTEIN CLC-E"/>
    <property type="match status" value="1"/>
</dbReference>
<feature type="transmembrane region" description="Helical" evidence="10">
    <location>
        <begin position="268"/>
        <end position="286"/>
    </location>
</feature>
<organism evidence="11 12">
    <name type="scientific">Corallincola platygyrae</name>
    <dbReference type="NCBI Taxonomy" id="1193278"/>
    <lineage>
        <taxon>Bacteria</taxon>
        <taxon>Pseudomonadati</taxon>
        <taxon>Pseudomonadota</taxon>
        <taxon>Gammaproteobacteria</taxon>
        <taxon>Alteromonadales</taxon>
        <taxon>Psychromonadaceae</taxon>
        <taxon>Corallincola</taxon>
    </lineage>
</organism>
<keyword evidence="12" id="KW-1185">Reference proteome</keyword>
<dbReference type="Gene3D" id="1.10.3080.10">
    <property type="entry name" value="Clc chloride channel"/>
    <property type="match status" value="1"/>
</dbReference>
<keyword evidence="9" id="KW-0407">Ion channel</keyword>
<comment type="caution">
    <text evidence="11">The sequence shown here is derived from an EMBL/GenBank/DDBJ whole genome shotgun (WGS) entry which is preliminary data.</text>
</comment>
<dbReference type="InterPro" id="IPR050368">
    <property type="entry name" value="ClC-type_chloride_channel"/>
</dbReference>
<dbReference type="Proteomes" id="UP001597380">
    <property type="component" value="Unassembled WGS sequence"/>
</dbReference>
<sequence>MDSLPFIKHLRQALSFPSVTIYHCIMGLVGGISAATLILIFRFLVEFTQHALVGEAKDFTTLEQWQSFLLPIGGAALTLILALAMGVKYYRLGIPFVIYRVKYHHGLIPLRNTINQFLGATLALVSGFSVGREGPAVHLGAAGSSMLGHYLKLPYNATRILAASGIAAGISASFNTPLAAVIFVMEVVLREYKIHMFIPIMLASACGSIMSRLAFGDQHSYEALNFVVIDQIHQVPYLLVLGLVIGVMAAMFNQLLLMCMRSGQNLPLAARIMIAAIATGTLATLFPEIMGTEDASVNLALSESPAMSLLIGVFVGKMVATVLAIGLGIPGGLIGPLFALGALAGALTMQMMLQVAPELETYGDLYVVIGMASMMGTSLNAPMAALVAILESTNTPAMIVPAMLVLITAQLVATQLFKTRSAFLTQMELQRLPYQVSPVVLNLQKIGVQAVMQTDFVLLERPDDEQIHHALSRAGDRPVLIVNQGDQPWRYVTPDASKECGYHTQKMPELSARRTLGDVYEQLSKKRRGAAMIHMGDVNKPVGVVSWQQLAQRLHQDLG</sequence>
<dbReference type="PANTHER" id="PTHR43427:SF6">
    <property type="entry name" value="CHLORIDE CHANNEL PROTEIN CLC-E"/>
    <property type="match status" value="1"/>
</dbReference>
<keyword evidence="6 10" id="KW-0472">Membrane</keyword>
<reference evidence="12" key="1">
    <citation type="journal article" date="2019" name="Int. J. Syst. Evol. Microbiol.">
        <title>The Global Catalogue of Microorganisms (GCM) 10K type strain sequencing project: providing services to taxonomists for standard genome sequencing and annotation.</title>
        <authorList>
            <consortium name="The Broad Institute Genomics Platform"/>
            <consortium name="The Broad Institute Genome Sequencing Center for Infectious Disease"/>
            <person name="Wu L."/>
            <person name="Ma J."/>
        </authorList>
    </citation>
    <scope>NUCLEOTIDE SEQUENCE [LARGE SCALE GENOMIC DNA]</scope>
    <source>
        <strain evidence="12">CGMCC 1.10992</strain>
    </source>
</reference>
<evidence type="ECO:0000313" key="12">
    <source>
        <dbReference type="Proteomes" id="UP001597380"/>
    </source>
</evidence>
<dbReference type="InterPro" id="IPR001807">
    <property type="entry name" value="ClC"/>
</dbReference>
<evidence type="ECO:0000256" key="6">
    <source>
        <dbReference type="ARBA" id="ARBA00023136"/>
    </source>
</evidence>
<dbReference type="SUPFAM" id="SSF81340">
    <property type="entry name" value="Clc chloride channel"/>
    <property type="match status" value="1"/>
</dbReference>
<keyword evidence="5" id="KW-0406">Ion transport</keyword>
<feature type="transmembrane region" description="Helical" evidence="10">
    <location>
        <begin position="306"/>
        <end position="326"/>
    </location>
</feature>
<dbReference type="PRINTS" id="PR00762">
    <property type="entry name" value="CLCHANNEL"/>
</dbReference>
<keyword evidence="8" id="KW-0868">Chloride</keyword>
<evidence type="ECO:0000256" key="9">
    <source>
        <dbReference type="ARBA" id="ARBA00023303"/>
    </source>
</evidence>
<feature type="transmembrane region" description="Helical" evidence="10">
    <location>
        <begin position="235"/>
        <end position="256"/>
    </location>
</feature>
<feature type="transmembrane region" description="Helical" evidence="10">
    <location>
        <begin position="397"/>
        <end position="417"/>
    </location>
</feature>
<name>A0ABW4XQS1_9GAMM</name>
<evidence type="ECO:0000256" key="8">
    <source>
        <dbReference type="ARBA" id="ARBA00023214"/>
    </source>
</evidence>